<evidence type="ECO:0000313" key="3">
    <source>
        <dbReference type="Proteomes" id="UP000235005"/>
    </source>
</evidence>
<dbReference type="Proteomes" id="UP000235005">
    <property type="component" value="Unassembled WGS sequence"/>
</dbReference>
<dbReference type="PROSITE" id="PS51257">
    <property type="entry name" value="PROKAR_LIPOPROTEIN"/>
    <property type="match status" value="1"/>
</dbReference>
<reference evidence="2 3" key="1">
    <citation type="submission" date="2018-01" db="EMBL/GenBank/DDBJ databases">
        <title>The draft genome sequence of Halioglobus lutimaris HF004.</title>
        <authorList>
            <person name="Du Z.-J."/>
            <person name="Shi M.-J."/>
        </authorList>
    </citation>
    <scope>NUCLEOTIDE SEQUENCE [LARGE SCALE GENOMIC DNA]</scope>
    <source>
        <strain evidence="2 3">HF004</strain>
    </source>
</reference>
<feature type="transmembrane region" description="Helical" evidence="1">
    <location>
        <begin position="136"/>
        <end position="158"/>
    </location>
</feature>
<dbReference type="AlphaFoldDB" id="A0A2N5WYA2"/>
<keyword evidence="3" id="KW-1185">Reference proteome</keyword>
<evidence type="ECO:0000313" key="2">
    <source>
        <dbReference type="EMBL" id="PLW67224.1"/>
    </source>
</evidence>
<dbReference type="EMBL" id="PKUS01000033">
    <property type="protein sequence ID" value="PLW67224.1"/>
    <property type="molecule type" value="Genomic_DNA"/>
</dbReference>
<comment type="caution">
    <text evidence="2">The sequence shown here is derived from an EMBL/GenBank/DDBJ whole genome shotgun (WGS) entry which is preliminary data.</text>
</comment>
<keyword evidence="1" id="KW-0812">Transmembrane</keyword>
<accession>A0A2N5WYA2</accession>
<dbReference type="RefSeq" id="WP_101518858.1">
    <property type="nucleotide sequence ID" value="NZ_PKUS01000033.1"/>
</dbReference>
<feature type="transmembrane region" description="Helical" evidence="1">
    <location>
        <begin position="12"/>
        <end position="31"/>
    </location>
</feature>
<sequence length="225" mass="23749">MISQLPRWIEYGAFILAFVAGCVNAIGLLGFEYQAVSHVSGTATLLGTTFSGGTLQSALHLLGILAAFFMGACISGFMLSGSALELGRHYDTALVIEAVFILIAFFLLSKGSYYGHFAASAACGIQNAMATNYSGAIVRTTHLTGIFTDLGIMVGAVLRGEAFDKRKAILFMLIVAGFISGGAFGAVLFNTVVFKALLAPASICLALALSYRLYQQSESRQSLND</sequence>
<feature type="transmembrane region" description="Helical" evidence="1">
    <location>
        <begin position="170"/>
        <end position="190"/>
    </location>
</feature>
<proteinExistence type="predicted"/>
<evidence type="ECO:0000256" key="1">
    <source>
        <dbReference type="SAM" id="Phobius"/>
    </source>
</evidence>
<organism evidence="2 3">
    <name type="scientific">Pseudohalioglobus lutimaris</name>
    <dbReference type="NCBI Taxonomy" id="1737061"/>
    <lineage>
        <taxon>Bacteria</taxon>
        <taxon>Pseudomonadati</taxon>
        <taxon>Pseudomonadota</taxon>
        <taxon>Gammaproteobacteria</taxon>
        <taxon>Cellvibrionales</taxon>
        <taxon>Halieaceae</taxon>
        <taxon>Pseudohalioglobus</taxon>
    </lineage>
</organism>
<keyword evidence="1" id="KW-1133">Transmembrane helix</keyword>
<keyword evidence="1" id="KW-0472">Membrane</keyword>
<dbReference type="PANTHER" id="PTHR37314">
    <property type="entry name" value="SLR0142 PROTEIN"/>
    <property type="match status" value="1"/>
</dbReference>
<feature type="transmembrane region" description="Helical" evidence="1">
    <location>
        <begin position="90"/>
        <end position="108"/>
    </location>
</feature>
<protein>
    <submittedName>
        <fullName evidence="2">DUF1275 domain-containing protein</fullName>
    </submittedName>
</protein>
<gene>
    <name evidence="2" type="ORF">C0039_18000</name>
</gene>
<dbReference type="PANTHER" id="PTHR37314:SF4">
    <property type="entry name" value="UPF0700 TRANSMEMBRANE PROTEIN YOAK"/>
    <property type="match status" value="1"/>
</dbReference>
<dbReference type="InterPro" id="IPR010699">
    <property type="entry name" value="DUF1275"/>
</dbReference>
<feature type="transmembrane region" description="Helical" evidence="1">
    <location>
        <begin position="196"/>
        <end position="214"/>
    </location>
</feature>
<name>A0A2N5WYA2_9GAMM</name>
<feature type="transmembrane region" description="Helical" evidence="1">
    <location>
        <begin position="58"/>
        <end position="78"/>
    </location>
</feature>
<dbReference type="OrthoDB" id="270162at2"/>
<dbReference type="Pfam" id="PF06912">
    <property type="entry name" value="DUF1275"/>
    <property type="match status" value="1"/>
</dbReference>